<dbReference type="Proteomes" id="UP000238523">
    <property type="component" value="Chromosome"/>
</dbReference>
<name>A0A2K9YZ11_RHILE</name>
<accession>A0A2K9YZ11</accession>
<sequence>MSTHPQVPHHIWALDAVTPNRYRSSIKCCGEDMSDHFICSICGIQHDGLITDRAYKLPDDVWSIPEAERSEKARFDSDLCQFGERFFMRCILLVPFTNHPGAFGWGVWAEVDWPTFKRYLELYKVDGSSEPAHGGLLANEIPGYPRTLGSEIEVNFGNASERPTIRLTPEDDSQLAEEQRRGMNHARHHEILDLIEAAN</sequence>
<evidence type="ECO:0000313" key="1">
    <source>
        <dbReference type="EMBL" id="AUW41223.1"/>
    </source>
</evidence>
<proteinExistence type="predicted"/>
<organism evidence="1 2">
    <name type="scientific">Rhizobium leguminosarum</name>
    <dbReference type="NCBI Taxonomy" id="384"/>
    <lineage>
        <taxon>Bacteria</taxon>
        <taxon>Pseudomonadati</taxon>
        <taxon>Pseudomonadota</taxon>
        <taxon>Alphaproteobacteria</taxon>
        <taxon>Hyphomicrobiales</taxon>
        <taxon>Rhizobiaceae</taxon>
        <taxon>Rhizobium/Agrobacterium group</taxon>
        <taxon>Rhizobium</taxon>
    </lineage>
</organism>
<gene>
    <name evidence="1" type="ORF">CUJ84_Chr000820</name>
</gene>
<dbReference type="Pfam" id="PF09965">
    <property type="entry name" value="DUF2199"/>
    <property type="match status" value="1"/>
</dbReference>
<evidence type="ECO:0000313" key="2">
    <source>
        <dbReference type="Proteomes" id="UP000238523"/>
    </source>
</evidence>
<dbReference type="EMBL" id="CP025012">
    <property type="protein sequence ID" value="AUW41223.1"/>
    <property type="molecule type" value="Genomic_DNA"/>
</dbReference>
<evidence type="ECO:0008006" key="3">
    <source>
        <dbReference type="Google" id="ProtNLM"/>
    </source>
</evidence>
<reference evidence="1 2" key="1">
    <citation type="submission" date="2017-11" db="EMBL/GenBank/DDBJ databases">
        <title>Complete genome of Rhizobium leguminosarum Norway, an ineffective micro-symbiont.</title>
        <authorList>
            <person name="Hoffrichter A."/>
            <person name="Liang J."/>
            <person name="Brachmann A."/>
            <person name="Marin M."/>
        </authorList>
    </citation>
    <scope>NUCLEOTIDE SEQUENCE [LARGE SCALE GENOMIC DNA]</scope>
    <source>
        <strain evidence="1 2">Norway</strain>
    </source>
</reference>
<dbReference type="AlphaFoldDB" id="A0A2K9YZ11"/>
<protein>
    <recommendedName>
        <fullName evidence="3">DUF2199 domain-containing protein</fullName>
    </recommendedName>
</protein>
<dbReference type="InterPro" id="IPR018697">
    <property type="entry name" value="DUF2199"/>
</dbReference>